<evidence type="ECO:0000313" key="2">
    <source>
        <dbReference type="Proteomes" id="UP000288805"/>
    </source>
</evidence>
<name>A0A438GM97_VITVI</name>
<organism evidence="1 2">
    <name type="scientific">Vitis vinifera</name>
    <name type="common">Grape</name>
    <dbReference type="NCBI Taxonomy" id="29760"/>
    <lineage>
        <taxon>Eukaryota</taxon>
        <taxon>Viridiplantae</taxon>
        <taxon>Streptophyta</taxon>
        <taxon>Embryophyta</taxon>
        <taxon>Tracheophyta</taxon>
        <taxon>Spermatophyta</taxon>
        <taxon>Magnoliopsida</taxon>
        <taxon>eudicotyledons</taxon>
        <taxon>Gunneridae</taxon>
        <taxon>Pentapetalae</taxon>
        <taxon>rosids</taxon>
        <taxon>Vitales</taxon>
        <taxon>Vitaceae</taxon>
        <taxon>Viteae</taxon>
        <taxon>Vitis</taxon>
    </lineage>
</organism>
<gene>
    <name evidence="1" type="ORF">CK203_057746</name>
</gene>
<sequence length="205" mass="23571">MQGKNNGEEESKVKRSKEENRGHSCSLSLHFWSTSRSPFSTFYIPFQSSESQESNASNRVRFGAEMRKIWPSEDNCSRGVRNFLTTPSKFAHPLACFSKYGCYVMAWMHSHGNFSHPEVISYELLEGEVFNSKFCINPLEPISMAIERFETIRMEDHENFREFHAKLMDIMNSSFNLGSLQTFEMTLGLPRKSKGIALNAIKEES</sequence>
<comment type="caution">
    <text evidence="1">The sequence shown here is derived from an EMBL/GenBank/DDBJ whole genome shotgun (WGS) entry which is preliminary data.</text>
</comment>
<proteinExistence type="predicted"/>
<protein>
    <submittedName>
        <fullName evidence="1">Uncharacterized protein</fullName>
    </submittedName>
</protein>
<dbReference type="AlphaFoldDB" id="A0A438GM97"/>
<reference evidence="1 2" key="1">
    <citation type="journal article" date="2018" name="PLoS Genet.">
        <title>Population sequencing reveals clonal diversity and ancestral inbreeding in the grapevine cultivar Chardonnay.</title>
        <authorList>
            <person name="Roach M.J."/>
            <person name="Johnson D.L."/>
            <person name="Bohlmann J."/>
            <person name="van Vuuren H.J."/>
            <person name="Jones S.J."/>
            <person name="Pretorius I.S."/>
            <person name="Schmidt S.A."/>
            <person name="Borneman A.R."/>
        </authorList>
    </citation>
    <scope>NUCLEOTIDE SEQUENCE [LARGE SCALE GENOMIC DNA]</scope>
    <source>
        <strain evidence="2">cv. Chardonnay</strain>
        <tissue evidence="1">Leaf</tissue>
    </source>
</reference>
<evidence type="ECO:0000313" key="1">
    <source>
        <dbReference type="EMBL" id="RVW73327.1"/>
    </source>
</evidence>
<dbReference type="Proteomes" id="UP000288805">
    <property type="component" value="Unassembled WGS sequence"/>
</dbReference>
<accession>A0A438GM97</accession>
<dbReference type="EMBL" id="QGNW01000394">
    <property type="protein sequence ID" value="RVW73327.1"/>
    <property type="molecule type" value="Genomic_DNA"/>
</dbReference>